<sequence length="198" mass="21549">MSNSNWPEAVAVSSVAAATAWILTPWDKIGPINWDAVAAVGTLAAVAVALAVPLWQSWDRRREQARAEALEEWVAMQGALRLFDEVRHCLEDWANNLGVPSPQYIQALIDDLLAAKSSVKSPSGGIVLGEFAGVARRLRKSAESSANSPSSLMQGLDGKFERIELAETMRNCNQLQSVWAGEVMRRVIRTGAIKVLPK</sequence>
<evidence type="ECO:0000313" key="3">
    <source>
        <dbReference type="Proteomes" id="UP001161276"/>
    </source>
</evidence>
<dbReference type="Proteomes" id="UP001161276">
    <property type="component" value="Unassembled WGS sequence"/>
</dbReference>
<proteinExistence type="predicted"/>
<keyword evidence="1" id="KW-1133">Transmembrane helix</keyword>
<comment type="caution">
    <text evidence="2">The sequence shown here is derived from an EMBL/GenBank/DDBJ whole genome shotgun (WGS) entry which is preliminary data.</text>
</comment>
<name>A0AA43B0G3_9BURK</name>
<accession>A0AA43B0G3</accession>
<keyword evidence="1" id="KW-0472">Membrane</keyword>
<feature type="transmembrane region" description="Helical" evidence="1">
    <location>
        <begin position="36"/>
        <end position="55"/>
    </location>
</feature>
<dbReference type="EMBL" id="JAOCKG010000012">
    <property type="protein sequence ID" value="MDH2053376.1"/>
    <property type="molecule type" value="Genomic_DNA"/>
</dbReference>
<protein>
    <submittedName>
        <fullName evidence="2">Uncharacterized protein</fullName>
    </submittedName>
</protein>
<organism evidence="2 3">
    <name type="scientific">Achromobacter marplatensis</name>
    <dbReference type="NCBI Taxonomy" id="470868"/>
    <lineage>
        <taxon>Bacteria</taxon>
        <taxon>Pseudomonadati</taxon>
        <taxon>Pseudomonadota</taxon>
        <taxon>Betaproteobacteria</taxon>
        <taxon>Burkholderiales</taxon>
        <taxon>Alcaligenaceae</taxon>
        <taxon>Achromobacter</taxon>
    </lineage>
</organism>
<gene>
    <name evidence="2" type="ORF">N5K24_23415</name>
</gene>
<dbReference type="RefSeq" id="WP_280028772.1">
    <property type="nucleotide sequence ID" value="NZ_JAOCKG010000012.1"/>
</dbReference>
<evidence type="ECO:0000256" key="1">
    <source>
        <dbReference type="SAM" id="Phobius"/>
    </source>
</evidence>
<dbReference type="AlphaFoldDB" id="A0AA43B0G3"/>
<keyword evidence="1" id="KW-0812">Transmembrane</keyword>
<reference evidence="2" key="1">
    <citation type="submission" date="2022-09" db="EMBL/GenBank/DDBJ databases">
        <title>Intensive care unit water sources are persistently colonized with multi-drug resistant bacteria and are the site of extensive horizontal gene transfer of antibiotic resistance genes.</title>
        <authorList>
            <person name="Diorio-Toth L."/>
        </authorList>
    </citation>
    <scope>NUCLEOTIDE SEQUENCE</scope>
    <source>
        <strain evidence="2">GD03676</strain>
    </source>
</reference>
<evidence type="ECO:0000313" key="2">
    <source>
        <dbReference type="EMBL" id="MDH2053376.1"/>
    </source>
</evidence>